<proteinExistence type="predicted"/>
<evidence type="ECO:0000259" key="1">
    <source>
        <dbReference type="Pfam" id="PF00534"/>
    </source>
</evidence>
<keyword evidence="3" id="KW-0614">Plasmid</keyword>
<gene>
    <name evidence="3" type="ORF">PEPS_38340</name>
</gene>
<feature type="domain" description="Glycosyltransferase subfamily 4-like N-terminal" evidence="2">
    <location>
        <begin position="34"/>
        <end position="191"/>
    </location>
</feature>
<dbReference type="SUPFAM" id="SSF53756">
    <property type="entry name" value="UDP-Glycosyltransferase/glycogen phosphorylase"/>
    <property type="match status" value="1"/>
</dbReference>
<keyword evidence="3" id="KW-0808">Transferase</keyword>
<keyword evidence="4" id="KW-1185">Reference proteome</keyword>
<dbReference type="EMBL" id="AP025295">
    <property type="protein sequence ID" value="BDD01554.1"/>
    <property type="molecule type" value="Genomic_DNA"/>
</dbReference>
<evidence type="ECO:0000313" key="3">
    <source>
        <dbReference type="EMBL" id="BDD01554.1"/>
    </source>
</evidence>
<geneLocation type="plasmid" evidence="3 4">
    <name>pPP3</name>
</geneLocation>
<feature type="domain" description="Glycosyl transferase family 1" evidence="1">
    <location>
        <begin position="206"/>
        <end position="363"/>
    </location>
</feature>
<sequence length="395" mass="45260">MKIAIASWVNVSSLNDYFDHPVPKELAHLGAPATAVTNIIKGLHELGHEIIVYTLDFRTEKRHIFKGERITFIVEKERHRARYKLWDGWKFETDQIAKLTHEFPADIYHAHWSYEYALGLIKAKVPHLITFRDDSWEILKYFKDVYRLGKFNLDRRVRAKGENFSVNSMYLQQQLSGFRKQLPIVPNPVNPHCIQPKARPFPQHKTIKIISILTGFQKRKNPKKALEAFSHLKKIMVEDLEFHIYGSGFDQGQAGYEWALAHQLTDKVTFHGYTPYDQLIAELPNYDLLFHPALEESFGNTLLEGMAFGIPVVAGQDAGAVPWVLAHGKAGQLVDVHDAKKMAEGIKSVLLNKEVYERLTHAGLARIHNTFATATIAQKYVDLYDKILKDIPLEV</sequence>
<dbReference type="Pfam" id="PF00534">
    <property type="entry name" value="Glycos_transf_1"/>
    <property type="match status" value="1"/>
</dbReference>
<reference evidence="3 4" key="1">
    <citation type="submission" date="2021-12" db="EMBL/GenBank/DDBJ databases">
        <title>Genome sequencing of bacteria with rrn-lacking chromosome and rrn-plasmid.</title>
        <authorList>
            <person name="Anda M."/>
            <person name="Iwasaki W."/>
        </authorList>
    </citation>
    <scope>NUCLEOTIDE SEQUENCE [LARGE SCALE GENOMIC DNA]</scope>
    <source>
        <strain evidence="3 4">NBRC 101262</strain>
        <plasmid evidence="3 4">pPP3</plasmid>
    </source>
</reference>
<dbReference type="Proteomes" id="UP001354989">
    <property type="component" value="Plasmid pPP3"/>
</dbReference>
<dbReference type="InterPro" id="IPR028098">
    <property type="entry name" value="Glyco_trans_4-like_N"/>
</dbReference>
<dbReference type="Gene3D" id="3.40.50.2000">
    <property type="entry name" value="Glycogen Phosphorylase B"/>
    <property type="match status" value="2"/>
</dbReference>
<dbReference type="Pfam" id="PF13439">
    <property type="entry name" value="Glyco_transf_4"/>
    <property type="match status" value="1"/>
</dbReference>
<dbReference type="GO" id="GO:0016740">
    <property type="term" value="F:transferase activity"/>
    <property type="evidence" value="ECO:0007669"/>
    <property type="project" value="UniProtKB-KW"/>
</dbReference>
<organism evidence="3 4">
    <name type="scientific">Persicobacter psychrovividus</name>
    <dbReference type="NCBI Taxonomy" id="387638"/>
    <lineage>
        <taxon>Bacteria</taxon>
        <taxon>Pseudomonadati</taxon>
        <taxon>Bacteroidota</taxon>
        <taxon>Cytophagia</taxon>
        <taxon>Cytophagales</taxon>
        <taxon>Persicobacteraceae</taxon>
        <taxon>Persicobacter</taxon>
    </lineage>
</organism>
<protein>
    <submittedName>
        <fullName evidence="3">Glycosyl transferase</fullName>
    </submittedName>
</protein>
<dbReference type="CDD" id="cd03801">
    <property type="entry name" value="GT4_PimA-like"/>
    <property type="match status" value="1"/>
</dbReference>
<evidence type="ECO:0000313" key="4">
    <source>
        <dbReference type="Proteomes" id="UP001354989"/>
    </source>
</evidence>
<dbReference type="PANTHER" id="PTHR12526">
    <property type="entry name" value="GLYCOSYLTRANSFERASE"/>
    <property type="match status" value="1"/>
</dbReference>
<dbReference type="InterPro" id="IPR001296">
    <property type="entry name" value="Glyco_trans_1"/>
</dbReference>
<dbReference type="RefSeq" id="WP_338398997.1">
    <property type="nucleotide sequence ID" value="NZ_AP025295.1"/>
</dbReference>
<name>A0ABN6LFD7_9BACT</name>
<accession>A0ABN6LFD7</accession>
<evidence type="ECO:0000259" key="2">
    <source>
        <dbReference type="Pfam" id="PF13439"/>
    </source>
</evidence>